<dbReference type="Proteomes" id="UP000281468">
    <property type="component" value="Unassembled WGS sequence"/>
</dbReference>
<gene>
    <name evidence="2" type="ORF">D0862_02799</name>
</gene>
<proteinExistence type="predicted"/>
<accession>A0A3M7HEZ0</accession>
<comment type="caution">
    <text evidence="2">The sequence shown here is derived from an EMBL/GenBank/DDBJ whole genome shotgun (WGS) entry which is preliminary data.</text>
</comment>
<evidence type="ECO:0000313" key="3">
    <source>
        <dbReference type="Proteomes" id="UP000281468"/>
    </source>
</evidence>
<dbReference type="EMBL" id="QWIQ01000055">
    <property type="protein sequence ID" value="RMZ11970.1"/>
    <property type="molecule type" value="Genomic_DNA"/>
</dbReference>
<dbReference type="AlphaFoldDB" id="A0A3M7HEZ0"/>
<protein>
    <submittedName>
        <fullName evidence="2">Uncharacterized protein</fullName>
    </submittedName>
</protein>
<evidence type="ECO:0000313" key="2">
    <source>
        <dbReference type="EMBL" id="RMZ11970.1"/>
    </source>
</evidence>
<feature type="compositionally biased region" description="Low complexity" evidence="1">
    <location>
        <begin position="316"/>
        <end position="326"/>
    </location>
</feature>
<organism evidence="2 3">
    <name type="scientific">Hortaea werneckii</name>
    <name type="common">Black yeast</name>
    <name type="synonym">Cladosporium werneckii</name>
    <dbReference type="NCBI Taxonomy" id="91943"/>
    <lineage>
        <taxon>Eukaryota</taxon>
        <taxon>Fungi</taxon>
        <taxon>Dikarya</taxon>
        <taxon>Ascomycota</taxon>
        <taxon>Pezizomycotina</taxon>
        <taxon>Dothideomycetes</taxon>
        <taxon>Dothideomycetidae</taxon>
        <taxon>Mycosphaerellales</taxon>
        <taxon>Teratosphaeriaceae</taxon>
        <taxon>Hortaea</taxon>
    </lineage>
</organism>
<sequence length="413" mass="45776">MELEAHSGLRAKHLRMRDEKLPTASNSLAHQDSSLEVDFLMLDYITYQATNACLSSRDLKPRTSFSLPNNLAMSDSFLALFQARHPGYQLDAEIHFRLLLLKLTALFTQRLTRNSTTPPASALVELRQSNQGRAREWIASEERIPSHGHNTRPFDNASAFPSHDILERNRAHVLHGLNIPAEDEAYEDAHYGTPSCLSLLDLLPLFMEVSAARQAMLAASVPESGLTEQWMQMACSFMLQACLEQYLVVGASGTDAIDEAFAWGLKAQGREQDANDEIADMFEDPIYETEVQGWASMKRQYLERLLPSATGKSGHESSSVLSSPHSNQGRESLVDLISRLESTATQHPIVKFESDILGFLHALSESIDHPVLVQLEAGKLNGMSTEETTAFIKSCGFSAGKVMLDAGMKREEP</sequence>
<reference evidence="2 3" key="1">
    <citation type="journal article" date="2018" name="BMC Genomics">
        <title>Genomic evidence for intraspecific hybridization in a clonal and extremely halotolerant yeast.</title>
        <authorList>
            <person name="Gostincar C."/>
            <person name="Stajich J.E."/>
            <person name="Zupancic J."/>
            <person name="Zalar P."/>
            <person name="Gunde-Cimerman N."/>
        </authorList>
    </citation>
    <scope>NUCLEOTIDE SEQUENCE [LARGE SCALE GENOMIC DNA]</scope>
    <source>
        <strain evidence="2 3">EXF-171</strain>
    </source>
</reference>
<feature type="region of interest" description="Disordered" evidence="1">
    <location>
        <begin position="309"/>
        <end position="328"/>
    </location>
</feature>
<evidence type="ECO:0000256" key="1">
    <source>
        <dbReference type="SAM" id="MobiDB-lite"/>
    </source>
</evidence>
<name>A0A3M7HEZ0_HORWE</name>